<evidence type="ECO:0000313" key="4">
    <source>
        <dbReference type="EMBL" id="GBG30820.1"/>
    </source>
</evidence>
<feature type="compositionally biased region" description="Polar residues" evidence="1">
    <location>
        <begin position="4581"/>
        <end position="4604"/>
    </location>
</feature>
<comment type="caution">
    <text evidence="4">The sequence shown here is derived from an EMBL/GenBank/DDBJ whole genome shotgun (WGS) entry which is preliminary data.</text>
</comment>
<feature type="compositionally biased region" description="Basic and acidic residues" evidence="1">
    <location>
        <begin position="4734"/>
        <end position="4764"/>
    </location>
</feature>
<feature type="compositionally biased region" description="Acidic residues" evidence="1">
    <location>
        <begin position="2389"/>
        <end position="2402"/>
    </location>
</feature>
<name>A0A2R5GIV1_9STRA</name>
<feature type="compositionally biased region" description="Acidic residues" evidence="1">
    <location>
        <begin position="4392"/>
        <end position="4403"/>
    </location>
</feature>
<feature type="region of interest" description="Disordered" evidence="1">
    <location>
        <begin position="4385"/>
        <end position="4492"/>
    </location>
</feature>
<dbReference type="PANTHER" id="PTHR15720:SF14">
    <property type="entry name" value="GREB1-LIKE PROTEIN"/>
    <property type="match status" value="1"/>
</dbReference>
<feature type="region of interest" description="Disordered" evidence="1">
    <location>
        <begin position="4577"/>
        <end position="4653"/>
    </location>
</feature>
<feature type="compositionally biased region" description="Low complexity" evidence="1">
    <location>
        <begin position="4207"/>
        <end position="4224"/>
    </location>
</feature>
<evidence type="ECO:0000259" key="3">
    <source>
        <dbReference type="Pfam" id="PF20692"/>
    </source>
</evidence>
<feature type="compositionally biased region" description="Acidic residues" evidence="1">
    <location>
        <begin position="4483"/>
        <end position="4492"/>
    </location>
</feature>
<evidence type="ECO:0000313" key="5">
    <source>
        <dbReference type="Proteomes" id="UP000241890"/>
    </source>
</evidence>
<proteinExistence type="predicted"/>
<evidence type="ECO:0000256" key="1">
    <source>
        <dbReference type="SAM" id="MobiDB-lite"/>
    </source>
</evidence>
<protein>
    <submittedName>
        <fullName evidence="4">GREB1-like protein</fullName>
    </submittedName>
</protein>
<gene>
    <name evidence="4" type="ORF">FCC1311_070402</name>
</gene>
<accession>A0A2R5GIV1</accession>
<feature type="region of interest" description="Disordered" evidence="1">
    <location>
        <begin position="1999"/>
        <end position="2045"/>
    </location>
</feature>
<feature type="compositionally biased region" description="Basic and acidic residues" evidence="1">
    <location>
        <begin position="4305"/>
        <end position="4314"/>
    </location>
</feature>
<feature type="compositionally biased region" description="Basic and acidic residues" evidence="1">
    <location>
        <begin position="4633"/>
        <end position="4653"/>
    </location>
</feature>
<dbReference type="InterPro" id="IPR048657">
    <property type="entry name" value="GREB1-like_cpSF2"/>
</dbReference>
<organism evidence="4 5">
    <name type="scientific">Hondaea fermentalgiana</name>
    <dbReference type="NCBI Taxonomy" id="2315210"/>
    <lineage>
        <taxon>Eukaryota</taxon>
        <taxon>Sar</taxon>
        <taxon>Stramenopiles</taxon>
        <taxon>Bigyra</taxon>
        <taxon>Labyrinthulomycetes</taxon>
        <taxon>Thraustochytrida</taxon>
        <taxon>Thraustochytriidae</taxon>
        <taxon>Hondaea</taxon>
    </lineage>
</organism>
<dbReference type="Proteomes" id="UP000241890">
    <property type="component" value="Unassembled WGS sequence"/>
</dbReference>
<feature type="compositionally biased region" description="Basic residues" evidence="1">
    <location>
        <begin position="4701"/>
        <end position="4733"/>
    </location>
</feature>
<feature type="compositionally biased region" description="Basic residues" evidence="1">
    <location>
        <begin position="4776"/>
        <end position="4793"/>
    </location>
</feature>
<feature type="compositionally biased region" description="Low complexity" evidence="1">
    <location>
        <begin position="2022"/>
        <end position="2031"/>
    </location>
</feature>
<feature type="compositionally biased region" description="Low complexity" evidence="1">
    <location>
        <begin position="4439"/>
        <end position="4451"/>
    </location>
</feature>
<feature type="region of interest" description="Disordered" evidence="1">
    <location>
        <begin position="4686"/>
        <end position="4793"/>
    </location>
</feature>
<keyword evidence="5" id="KW-1185">Reference proteome</keyword>
<feature type="compositionally biased region" description="Basic and acidic residues" evidence="1">
    <location>
        <begin position="4268"/>
        <end position="4293"/>
    </location>
</feature>
<feature type="region of interest" description="Disordered" evidence="1">
    <location>
        <begin position="3348"/>
        <end position="3367"/>
    </location>
</feature>
<feature type="region of interest" description="Disordered" evidence="1">
    <location>
        <begin position="4204"/>
        <end position="4337"/>
    </location>
</feature>
<dbReference type="InterPro" id="IPR049100">
    <property type="entry name" value="TAGT"/>
</dbReference>
<dbReference type="PANTHER" id="PTHR15720">
    <property type="entry name" value="GREB1-RELATED"/>
    <property type="match status" value="1"/>
</dbReference>
<feature type="compositionally biased region" description="Polar residues" evidence="1">
    <location>
        <begin position="4452"/>
        <end position="4480"/>
    </location>
</feature>
<dbReference type="Pfam" id="PF20691">
    <property type="entry name" value="TAGT"/>
    <property type="match status" value="1"/>
</dbReference>
<feature type="domain" description="TET-Associated Glycosyltransferase" evidence="2">
    <location>
        <begin position="3789"/>
        <end position="3911"/>
    </location>
</feature>
<feature type="region of interest" description="Disordered" evidence="1">
    <location>
        <begin position="2383"/>
        <end position="2402"/>
    </location>
</feature>
<dbReference type="EMBL" id="BEYU01000084">
    <property type="protein sequence ID" value="GBG30820.1"/>
    <property type="molecule type" value="Genomic_DNA"/>
</dbReference>
<feature type="compositionally biased region" description="Polar residues" evidence="1">
    <location>
        <begin position="1999"/>
        <end position="2013"/>
    </location>
</feature>
<sequence>MEATREEAAASVAPPLVLVINAEAATELEEEVENSPAALRQLSGEGKVDLQALPQLLRVCWLADTDEDGLEDVAGLKKLYKEGGFEGLDLFGICLGIIADATKGTIIQRLSDVDKACLRAEGRAGFTVKLLTGLAAKRWNKDVAPQMLRFGLNASEFFKCLEDSESLQGELLQEIGGRDHETRIILICDAADEPKEADYGRVLSIVVALGSADTTLARDLLEKSTESQEKEEIDNELEGESVFDGEEQPVRIVFVAKGSNEVHGQEGELELVMPSLPEAETNRRAIAEELLIKDCNAIFQTRKDSAWEQVTRALASFGMKVCDAKEAQIKLTYDAERDGDLAEEEKPTTLCVELHVPAEAIQRRDMHNKLAGLSQPDVTFPEQRMIAEQLFGKAASALFGNQETKFDWVGRFDKVSFVVLTPNFNSLQSQTAGRVRGAMLDNGLVLKHTKYPKKLMQDHCDWMIREASNPRTLLVIVADECHFAPTKDGAHDWLLNNDMLQSDNVLRLLVSATPQNTLTINSRIKDDNIVSWYTEASLYRSMDYYVETSTWAVPKGVSPLQLKFEGETFSIDPRVMTADGKRYFRYPMHEYKAFCEVLNLRVSETLPAHATQRLTKNATYFAYARERIVLNMPCDVEILPENFQTGSGFLYWLGFERDKIDLDKKKPTRGKPRQCIRLNATSVPLFCDTERKEEHNDIVVDCMPRRRQRVLKDAAFDTVRELIEDSYGKRTAQKRKQQGVKVSPSTPLYDGHIVLADYLLSLTYLAIYRVDRKKLWDQSIERETIFRDLELHDIGQLVLNTSLLVEFATHLGFAKRLEDSPDKAREVCINKGRGVCVNKPCEVCINKAREVCVFDIAGGIEEASVQHLVDILLEATLQGAWKELALEKVQNNLRERLGNAWVDKMEALLPYKENEASHSHWRFGWQYIISEKLARNREDDAHVQGNTSEAWFNETDRLLHDLLDVHPRYRTGRMAVIRVYETDENLSIQDCLRCALKKLGLTHVEHGGILSVVADVGGSDGKKAESAARGKMKKARAATSLFQRLESWSLTRDLRHPAKQARAPGASETIVDRVNRSYAESKAREEFEAQQQNRKPVPVSEETAKYEDLENLPSIVILCEKGRMGDTFPHSFRFLDIRLRSSETFSTFVQEFGRVCRYPTLDADEATIGRFKVTKADAQEADTALEEALTHFLSGDSVRQYFAKGGSFAVLDPGNEVRFHADSEQHFRSKFRQSLQQQSISRRSLLGTWTAQRYVHVLPTVLMNAKRYNAQLQKAVEHKYRDARGLQRIDQCIPGNIDLYMWTHQRSRTSKAAHPKTVPGRTSEGAEVINVENPLHDIAAYRKTYPSGSQVTGDLTAYGSRPAHYDCDHDGTKDPRRLLLMAQCQQGKTGTYLHFIRLLKEAIEVDFPASPSALAPIKGPSWIWPYWADLAVAKCPPMREVYDKPRKSHQHPVVLQQRVLALLAACRDTERWLEKYTQYLSADDGEGIKSKAGIDCVRNLQENLQEANSPPFKGPHCDDMETAAKCINFDGRFTGSWRDDIQAQLNDKENLQKMEAALPGGLTLALSKSALLQATLAQIQEVKDIAKRALMIQSEVQLPPLTRAQFAQRHATYAAVAARKVSPLFDRRYREKPYVITNLQVVGEDVSLSIPYAGFQGLTADAHANHVQGFISNGMNESRMSLFEVNLEARNMKTLADASAVRWVFVPSFDRAGVALLDYEHAIPRNDDIKPTVICIVVRSGRQFEEYVASYGSAHLVLSLPSRLTVPSQLEENVSHLENGPYGFARLFIQLVASDLDLPWVWILDDDVDVCFQRDLVDNNDADADKSPTALAQPRIPKPCTFSAVMRGVEDIVHGEDTALKAALEHFRDKHGTLLATQAVSKLVPQHFSAANCWASETRSWIASQEGGTLHVCLLEASDCNNFNTLALYAPENVGKVLVVVRSSDEKHFEEMSALQDTSFFQLKDRPKCTLHLHEEVRSEDALLARLLLLDTSELQPFQQHGSTTDTGCGTNVSSRLKPRRSSSSLASTSGKGRRMSLHRLESDSSLRSIQPEIIDTSATLDAHGSATHPCVLDDDASKSLGAFVPKSRLAKIEPLEVSRRVEVALEHLQALVSKRDAAQVESRRTVVHDVEELCTARELQLHLLGGTRTAMSEGRQDAPLALVVNAQRADDFADEVDNSPEALLALASEGGRGRLEVAALTELLRICWLPEGLDAATSAGDEVSTVAGALGGLEDVDGLKKVYTVHWGNIKRKIDGLDILSICLNEIIGDGPLASVNDASLNVPTALSDVRNLLANLAEKRLSSQSESALQPLRRSGRRSMTYVQLRKSDSLQKELETELAEAEASGTRVIVLRDMDEEDIESIILVIHPDERRRIRELLEQSRSAQEAEDIEDENEDDTDVLGEDQPVQIYFVTRGTGDAHEQEGQFELTMPLFPEAVTERQEVARELLLGDGDAIVEARKNIAWEQLARALARLGLKLRQRPHPDVRMAYDPERDEKLSESEKRSILCVCISLPEHAIDRERIALQPPGEAQPDVAHPEQRDVAEELFRKAGRALFPEQETPDWVSRFDKVSFVVLTPNFNSLQSQTADRVRRAMLENGRVLKHTKVPHSVMEDHRAWMEAEARDPRTLLVIIADECHYAPTKNGAHDWLLNNKHLNGKNVLRLLVSATPQNVLTNKSRIAPQNVVCWHRDASLYRSMDYYVETATWAVPEDIHPLRLKVTTDGNAQRVIEVHQDVAPDCLPRRRQRVLRDEAFQTMKDNMDAAFGKRNNAKRKQIGTRVASSTPLYDGHFIMVDYLLSLVFLAVYRVEFLPKLWNSGTKDDERTTIFKALNKDVIRQDACDDNLLKRFATHLGFATKLWPNASPRRSMEVGSFKSADGTEDASVQPVINVLLKRMYTEVWSELREHEVKEALRVRLGQDWVDALEAVLRQEDENNQSKAPLPGRDCDDRESYIASAWLLAWQYIVSEKLERNMEDHADEQGNTSQTWYNETDRLLHDLLDVDPQYHTGRMAVVRVYETDENLSIQDCLRSALKKLELTDAKHGGVLSVIADVGGNDAKRRSRSGRREEASRGATSLLNQIEDWTLTRDLRHPSLQRDKPEDSETLVDRVNTSFAEAKAREELEAAEKGHEPKSVQKEAKYEDLENLPAIVILCEKGRMGDTFPHSFRFLDIRLRSSKTYSTFVQEFGRVCRYPGLDADESSIARFKVMKTAHDDGTDNVEWTALEEDLASFFANNDVKRFFAKGGSYAVLDPGKQVRFHADSEHQLRSGLLRALQLTPEDAGVQSRFGIWTAKRYVHVLPTVLMNKDRFNNQVQKAIEHKYRGTWGMRRIDQCIPGQLDNYIAGPGRGRRRPPVPSASLNDQGEIDVTNPLHDLFAYRRHRPIAPTRRARQGAGAAEGKEAGDEGILVAGRNLHYDSSFNGGQDPRRLLLMAQCQQGKTGTYLHFIRLLKDVIELDVPMAPPPMVPVPRKLWTLPYWGNLVVSKFPQLRVQYDKPNKGQYHPTVMQQRILALMLACEQGQRWLKNYKNYLRAEDGEAIQSEAGLAKIRKLDPNPAFDKPFENSRCSRPDIAIACVNFDGRFSGEWEDKVAEQLQDENVSKLSSALAENNTQPTPPLEGISVMQRFVQHLRAAKAFVQSMLWDAGARGQHPIQVGVRVRSHPMLVTRSKHTQMHTAYAPVAARPVTPQFDNVYNAKQHVMTDLSFIGEGACLSVPYSGFCGLAVRADVNGAEVFMSADDSSPETSLLNVDTTTRTVRKSHGTHSVRWAFIPSYNRAGVALLDYDRAIPKDGDSLRTVVCIVVRSGKQFDDYVAAYGSAHLVLGLPSKMPSKKRPGEFVFADRGGIGFARLFIQLAASQLKLNWVWILDDNVDVCYERTLVDDSVPLQTLRQGPAPCTFATVMKGVEAIVQKRSEQFHSRRMHEWPRALVRGKPAPRAAATARATNTDQFIGGAENYGLIGIRRDAQARQTESEHPFMISYSVYSFIYLNVKSTVKKGVFFPVKTFWEDVEFNHLVDEAGLVCLKVNRFFHHKKNLKLGSRRANRKIIESLSFPDGLRPALEHFRDTQGGLKAVPPVSGHMRSSISPADRWASEVYHWIDGFGRPGPHSIQVCLVEFSKVSKYNTLALHTPPHFSKLLIVIRTCDEEHFQEVSGELLSVGVVDLKDRVGCKLFLHNEAVVDTPFACRLILVGSMPADIARPVLQRRSSSSSSVASRSSLTSLESEKRRGKKRSLSQGSIPSQKRAQTPVRLKQESASRKRFPPDNNDDRTGKRQRPEKEFESVATKEEVKSSHSSAMASPVMERQKEGHERLQVTPVPTPSKTDPDAESDSLDDGMREVCRKCLEKAKSGSMNLPDSYFQHAEEQLKRCKGFKEFINKLSPSVFKRESSLDDDDDNDDALTEDAKTSINSLKQALKREMTKFRKHSVADKGNHDEPSQSSPAAPQATSTEDVPSTPLRTQARGTSSQVSALQVPTPSETVPDAESDSLDDEMREVCRKCLEKAKSGSTPLPDSYFQHAEEQLRRCKGFKEFINKLSPSVFKRVNGDAFNEGAKTAIASLKYALRRDIDSLRAQRKYESPQESMNDQMSTSAEAQDRNASGPSENRVEAGTPEASEETMTEELRNELQSCLDRARKKEEEKRKENKKLPPEVFRYAEEQLANCRNGDDFLTSLNVTNVNEALDMSHRSDVGCKKQQQQQQKKKKKKKKKKKDKKEKKKKKDKKEKKEKKDKKDKKEKDKKDKKDEKEKDKKEKDKKDKKEKKNPVQKLKISTLPGRRKIGWKLAPQRRVKRQ</sequence>
<dbReference type="InterPro" id="IPR028422">
    <property type="entry name" value="GREB1"/>
</dbReference>
<evidence type="ECO:0000259" key="2">
    <source>
        <dbReference type="Pfam" id="PF20691"/>
    </source>
</evidence>
<feature type="domain" description="GREB1-like circularly permuted SF2 helicase" evidence="3">
    <location>
        <begin position="378"/>
        <end position="1403"/>
    </location>
</feature>
<feature type="compositionally biased region" description="Basic and acidic residues" evidence="1">
    <location>
        <begin position="4417"/>
        <end position="4438"/>
    </location>
</feature>
<feature type="domain" description="GREB1-like circularly permuted SF2 helicase" evidence="3">
    <location>
        <begin position="2538"/>
        <end position="3460"/>
    </location>
</feature>
<reference evidence="4 5" key="1">
    <citation type="submission" date="2017-12" db="EMBL/GenBank/DDBJ databases">
        <title>Sequencing, de novo assembly and annotation of complete genome of a new Thraustochytrid species, strain FCC1311.</title>
        <authorList>
            <person name="Sedici K."/>
            <person name="Godart F."/>
            <person name="Aiese Cigliano R."/>
            <person name="Sanseverino W."/>
            <person name="Barakat M."/>
            <person name="Ortet P."/>
            <person name="Marechal E."/>
            <person name="Cagnac O."/>
            <person name="Amato A."/>
        </authorList>
    </citation>
    <scope>NUCLEOTIDE SEQUENCE [LARGE SCALE GENOMIC DNA]</scope>
</reference>
<dbReference type="InParanoid" id="A0A2R5GIV1"/>
<feature type="compositionally biased region" description="Polar residues" evidence="1">
    <location>
        <begin position="4236"/>
        <end position="4247"/>
    </location>
</feature>
<dbReference type="Pfam" id="PF20692">
    <property type="entry name" value="cpSF2-GREB1"/>
    <property type="match status" value="2"/>
</dbReference>
<dbReference type="OrthoDB" id="206748at2759"/>